<feature type="compositionally biased region" description="Basic and acidic residues" evidence="1">
    <location>
        <begin position="18"/>
        <end position="28"/>
    </location>
</feature>
<evidence type="ECO:0000256" key="1">
    <source>
        <dbReference type="SAM" id="MobiDB-lite"/>
    </source>
</evidence>
<keyword evidence="3" id="KW-1185">Reference proteome</keyword>
<reference evidence="2 3" key="1">
    <citation type="submission" date="2023-03" db="EMBL/GenBank/DDBJ databases">
        <title>Draft genome sequence of type strain Streptomyces ferralitis JCM 14344.</title>
        <authorList>
            <person name="Klaysubun C."/>
            <person name="Duangmal K."/>
        </authorList>
    </citation>
    <scope>NUCLEOTIDE SEQUENCE [LARGE SCALE GENOMIC DNA]</scope>
    <source>
        <strain evidence="2 3">JCM 14344</strain>
    </source>
</reference>
<gene>
    <name evidence="2" type="ORF">P2L57_18535</name>
</gene>
<comment type="caution">
    <text evidence="2">The sequence shown here is derived from an EMBL/GenBank/DDBJ whole genome shotgun (WGS) entry which is preliminary data.</text>
</comment>
<evidence type="ECO:0000313" key="2">
    <source>
        <dbReference type="EMBL" id="MDF2257639.1"/>
    </source>
</evidence>
<proteinExistence type="predicted"/>
<name>A0ABT5Z1F6_9ACTN</name>
<dbReference type="Proteomes" id="UP001220022">
    <property type="component" value="Unassembled WGS sequence"/>
</dbReference>
<accession>A0ABT5Z1F6</accession>
<dbReference type="RefSeq" id="WP_275815859.1">
    <property type="nucleotide sequence ID" value="NZ_BAAANM010000027.1"/>
</dbReference>
<dbReference type="InterPro" id="IPR025591">
    <property type="entry name" value="RloB"/>
</dbReference>
<feature type="compositionally biased region" description="Basic and acidic residues" evidence="1">
    <location>
        <begin position="1"/>
        <end position="10"/>
    </location>
</feature>
<dbReference type="EMBL" id="JARHTQ010000011">
    <property type="protein sequence ID" value="MDF2257639.1"/>
    <property type="molecule type" value="Genomic_DNA"/>
</dbReference>
<evidence type="ECO:0000313" key="3">
    <source>
        <dbReference type="Proteomes" id="UP001220022"/>
    </source>
</evidence>
<protein>
    <submittedName>
        <fullName evidence="2">RloB family protein</fullName>
    </submittedName>
</protein>
<dbReference type="Pfam" id="PF13707">
    <property type="entry name" value="RloB"/>
    <property type="match status" value="1"/>
</dbReference>
<sequence length="279" mass="31436">MSRPPAESRRVNRRKNRHDTPRPLRRGLDSYPDESCRVVYIAAEGEKTEPDYVNLLNDTYGQRPGRKFFLHFCHAGEGLRPSEVVSHVIAAAPSPKDEKWALFDRDTADNRDDDIRAAMRKAAREGVQVALSHPSFELWLLLHFQPFTSQEDGLSDMIKDRLRKHPGAKGFAEYDKKSGDRGKGLVGQRGQSLLGKEKAAVDHARNLVANCPYGGCSTKELSFDKIPGPRTESYEEWNRRSGHVDGCDPLKRDPSTDVWRLLYMLEIGTEPSGSSGHRP</sequence>
<feature type="region of interest" description="Disordered" evidence="1">
    <location>
        <begin position="1"/>
        <end position="29"/>
    </location>
</feature>
<organism evidence="2 3">
    <name type="scientific">Streptantibioticus ferralitis</name>
    <dbReference type="NCBI Taxonomy" id="236510"/>
    <lineage>
        <taxon>Bacteria</taxon>
        <taxon>Bacillati</taxon>
        <taxon>Actinomycetota</taxon>
        <taxon>Actinomycetes</taxon>
        <taxon>Kitasatosporales</taxon>
        <taxon>Streptomycetaceae</taxon>
        <taxon>Streptantibioticus</taxon>
    </lineage>
</organism>